<evidence type="ECO:0000313" key="3">
    <source>
        <dbReference type="Proteomes" id="UP001164743"/>
    </source>
</evidence>
<dbReference type="Proteomes" id="UP001164743">
    <property type="component" value="Chromosome 2A"/>
</dbReference>
<gene>
    <name evidence="2" type="ORF">PtA15_2A909</name>
</gene>
<feature type="compositionally biased region" description="Polar residues" evidence="1">
    <location>
        <begin position="333"/>
        <end position="342"/>
    </location>
</feature>
<feature type="region of interest" description="Disordered" evidence="1">
    <location>
        <begin position="282"/>
        <end position="319"/>
    </location>
</feature>
<protein>
    <submittedName>
        <fullName evidence="2">Uncharacterized protein</fullName>
    </submittedName>
</protein>
<accession>A0ABY7CF81</accession>
<feature type="compositionally biased region" description="Polar residues" evidence="1">
    <location>
        <begin position="349"/>
        <end position="366"/>
    </location>
</feature>
<feature type="region of interest" description="Disordered" evidence="1">
    <location>
        <begin position="333"/>
        <end position="374"/>
    </location>
</feature>
<proteinExistence type="predicted"/>
<evidence type="ECO:0000256" key="1">
    <source>
        <dbReference type="SAM" id="MobiDB-lite"/>
    </source>
</evidence>
<keyword evidence="3" id="KW-1185">Reference proteome</keyword>
<reference evidence="2" key="1">
    <citation type="submission" date="2022-10" db="EMBL/GenBank/DDBJ databases">
        <title>Puccinia triticina Genome sequencing and assembly.</title>
        <authorList>
            <person name="Li C."/>
        </authorList>
    </citation>
    <scope>NUCLEOTIDE SEQUENCE</scope>
    <source>
        <strain evidence="2">Pt15</strain>
    </source>
</reference>
<sequence length="386" mass="41927">MERSNTNPAMIKIFPSTIQFDNQQPIVFNPPESSSSISYSTPSSYTPSLESVSSFNWISNSLSDPDVLAPTAPDLTFSFVQSTNWRPATPVPKSNNNVQSKSPSGLALESTPTKDFKHKLPGSFNRQEEEDDDEEEDDHGKEAHGCFSSPTPISSPLKARAQTVKMDQRATKSNSRPVSHMGFSSPGSGMVMAAASEKVKPKKSLGFILGGSGRIRSSTCLESQLEDVLSQQSSPALADPQHHGGPTTVYRLPQSEPPARDPASGHYQKTKNRFSAFLSFLPTDQQPLGPSASTDDQRITNQSDSKPSKDPSNRRPSFNLLDRATLSFSNTSFRTINSSNTDPCPYVASPTTSSKSPAKHQPSPNGKSPYIRSSRSFLNLLSSKLK</sequence>
<feature type="compositionally biased region" description="Acidic residues" evidence="1">
    <location>
        <begin position="128"/>
        <end position="137"/>
    </location>
</feature>
<feature type="region of interest" description="Disordered" evidence="1">
    <location>
        <begin position="231"/>
        <end position="268"/>
    </location>
</feature>
<organism evidence="2 3">
    <name type="scientific">Puccinia triticina</name>
    <dbReference type="NCBI Taxonomy" id="208348"/>
    <lineage>
        <taxon>Eukaryota</taxon>
        <taxon>Fungi</taxon>
        <taxon>Dikarya</taxon>
        <taxon>Basidiomycota</taxon>
        <taxon>Pucciniomycotina</taxon>
        <taxon>Pucciniomycetes</taxon>
        <taxon>Pucciniales</taxon>
        <taxon>Pucciniaceae</taxon>
        <taxon>Puccinia</taxon>
    </lineage>
</organism>
<feature type="compositionally biased region" description="Low complexity" evidence="1">
    <location>
        <begin position="30"/>
        <end position="43"/>
    </location>
</feature>
<evidence type="ECO:0000313" key="2">
    <source>
        <dbReference type="EMBL" id="WAQ82592.1"/>
    </source>
</evidence>
<feature type="compositionally biased region" description="Polar residues" evidence="1">
    <location>
        <begin position="282"/>
        <end position="305"/>
    </location>
</feature>
<feature type="compositionally biased region" description="Polar residues" evidence="1">
    <location>
        <begin position="87"/>
        <end position="103"/>
    </location>
</feature>
<dbReference type="RefSeq" id="XP_053018147.1">
    <property type="nucleotide sequence ID" value="XM_053166978.1"/>
</dbReference>
<feature type="region of interest" description="Disordered" evidence="1">
    <location>
        <begin position="87"/>
        <end position="189"/>
    </location>
</feature>
<feature type="region of interest" description="Disordered" evidence="1">
    <location>
        <begin position="24"/>
        <end position="43"/>
    </location>
</feature>
<name>A0ABY7CF81_9BASI</name>
<dbReference type="GeneID" id="77807873"/>
<dbReference type="EMBL" id="CP110422">
    <property type="protein sequence ID" value="WAQ82592.1"/>
    <property type="molecule type" value="Genomic_DNA"/>
</dbReference>